<evidence type="ECO:0000313" key="8">
    <source>
        <dbReference type="Proteomes" id="UP000515928"/>
    </source>
</evidence>
<sequence length="519" mass="58439">MNRKIVKTQKGQLSGLVESGVEKYLGIPFAKPPVGELRFLPPVENEAWVGVRDAITLPNSPMQPIKENGKPSRQLTRISEDCLYLNVYAPENSEGRNLPVMYWIYGGGYTVGSSAMPLYDGENFVKNNDVILVTANYRVGIFGFMSHPALSKRAEHHTNAGVADAIAGLTWVKHNIEAFGGNPNNVTVFGQSAGSSLINILLLSPVAKGLFHAAITQSGSPFNHDEWDIDTEQTYEKCRKYMESVGIMNEEDLYSAPAEQFLQDKDNYARAEFCPYVDGYILPDRLEQCFLKGLFHDVPVMLGCTSDEASSLVNGGDAHGSRSKTTKESFGKTVDIKYPIKEHNEFIWEKYGPYAEYDAGYALYRFRSDNTAANMRYFASCLKDYNESPVYYYIFQHVPPTHNPSFLGAHHGCEVNYIFQNFDADKEIIAYGSYDEKIGNDVSAYWTNFARNHHPNSESLPHWEEFTPENNMIMYLDGPCECREIKNKAITDTFERFLAERTEANNPGLMVKSKKAADF</sequence>
<keyword evidence="8" id="KW-1185">Reference proteome</keyword>
<dbReference type="Pfam" id="PF00135">
    <property type="entry name" value="COesterase"/>
    <property type="match status" value="1"/>
</dbReference>
<dbReference type="AlphaFoldDB" id="A0A7G9RW51"/>
<evidence type="ECO:0000256" key="1">
    <source>
        <dbReference type="ARBA" id="ARBA00005964"/>
    </source>
</evidence>
<feature type="active site" description="Charge relay system" evidence="4">
    <location>
        <position position="411"/>
    </location>
</feature>
<organism evidence="7 8">
    <name type="scientific">Erysipelothrix inopinata</name>
    <dbReference type="NCBI Taxonomy" id="225084"/>
    <lineage>
        <taxon>Bacteria</taxon>
        <taxon>Bacillati</taxon>
        <taxon>Bacillota</taxon>
        <taxon>Erysipelotrichia</taxon>
        <taxon>Erysipelotrichales</taxon>
        <taxon>Erysipelotrichaceae</taxon>
        <taxon>Erysipelothrix</taxon>
    </lineage>
</organism>
<comment type="similarity">
    <text evidence="1 5">Belongs to the type-B carboxylesterase/lipase family.</text>
</comment>
<dbReference type="InterPro" id="IPR029058">
    <property type="entry name" value="AB_hydrolase_fold"/>
</dbReference>
<dbReference type="PANTHER" id="PTHR43918:SF4">
    <property type="entry name" value="CARBOXYLIC ESTER HYDROLASE"/>
    <property type="match status" value="1"/>
</dbReference>
<evidence type="ECO:0000256" key="2">
    <source>
        <dbReference type="ARBA" id="ARBA00022801"/>
    </source>
</evidence>
<dbReference type="GO" id="GO:0005615">
    <property type="term" value="C:extracellular space"/>
    <property type="evidence" value="ECO:0007669"/>
    <property type="project" value="TreeGrafter"/>
</dbReference>
<dbReference type="InterPro" id="IPR000997">
    <property type="entry name" value="Cholinesterase"/>
</dbReference>
<evidence type="ECO:0000259" key="6">
    <source>
        <dbReference type="Pfam" id="PF00135"/>
    </source>
</evidence>
<dbReference type="InterPro" id="IPR002018">
    <property type="entry name" value="CarbesteraseB"/>
</dbReference>
<evidence type="ECO:0000256" key="3">
    <source>
        <dbReference type="ARBA" id="ARBA00023157"/>
    </source>
</evidence>
<proteinExistence type="inferred from homology"/>
<evidence type="ECO:0000256" key="5">
    <source>
        <dbReference type="RuleBase" id="RU361235"/>
    </source>
</evidence>
<accession>A0A7G9RW51</accession>
<gene>
    <name evidence="7" type="ORF">H9L01_05385</name>
</gene>
<dbReference type="GO" id="GO:0005886">
    <property type="term" value="C:plasma membrane"/>
    <property type="evidence" value="ECO:0007669"/>
    <property type="project" value="TreeGrafter"/>
</dbReference>
<keyword evidence="2 5" id="KW-0378">Hydrolase</keyword>
<evidence type="ECO:0000313" key="7">
    <source>
        <dbReference type="EMBL" id="QNN59826.1"/>
    </source>
</evidence>
<dbReference type="PRINTS" id="PR00878">
    <property type="entry name" value="CHOLNESTRASE"/>
</dbReference>
<dbReference type="GO" id="GO:0003990">
    <property type="term" value="F:acetylcholinesterase activity"/>
    <property type="evidence" value="ECO:0007669"/>
    <property type="project" value="TreeGrafter"/>
</dbReference>
<dbReference type="Proteomes" id="UP000515928">
    <property type="component" value="Chromosome"/>
</dbReference>
<dbReference type="PROSITE" id="PS00122">
    <property type="entry name" value="CARBOXYLESTERASE_B_1"/>
    <property type="match status" value="1"/>
</dbReference>
<reference evidence="7 8" key="1">
    <citation type="submission" date="2020-08" db="EMBL/GenBank/DDBJ databases">
        <title>Genome sequence of Erysipelothrix inopinata DSM 15511T.</title>
        <authorList>
            <person name="Hyun D.-W."/>
            <person name="Bae J.-W."/>
        </authorList>
    </citation>
    <scope>NUCLEOTIDE SEQUENCE [LARGE SCALE GENOMIC DNA]</scope>
    <source>
        <strain evidence="7 8">DSM 15511</strain>
    </source>
</reference>
<dbReference type="RefSeq" id="WP_187532960.1">
    <property type="nucleotide sequence ID" value="NZ_CBCSHU010000012.1"/>
</dbReference>
<keyword evidence="3" id="KW-1015">Disulfide bond</keyword>
<dbReference type="InterPro" id="IPR019826">
    <property type="entry name" value="Carboxylesterase_B_AS"/>
</dbReference>
<feature type="domain" description="Carboxylesterase type B" evidence="6">
    <location>
        <begin position="4"/>
        <end position="479"/>
    </location>
</feature>
<dbReference type="EC" id="3.1.1.-" evidence="5"/>
<dbReference type="GO" id="GO:0006581">
    <property type="term" value="P:acetylcholine catabolic process"/>
    <property type="evidence" value="ECO:0007669"/>
    <property type="project" value="TreeGrafter"/>
</dbReference>
<dbReference type="KEGG" id="eio:H9L01_05385"/>
<dbReference type="EMBL" id="CP060715">
    <property type="protein sequence ID" value="QNN59826.1"/>
    <property type="molecule type" value="Genomic_DNA"/>
</dbReference>
<dbReference type="InterPro" id="IPR050654">
    <property type="entry name" value="AChE-related_enzymes"/>
</dbReference>
<protein>
    <recommendedName>
        <fullName evidence="5">Carboxylic ester hydrolase</fullName>
        <ecNumber evidence="5">3.1.1.-</ecNumber>
    </recommendedName>
</protein>
<dbReference type="InterPro" id="IPR019819">
    <property type="entry name" value="Carboxylesterase_B_CS"/>
</dbReference>
<name>A0A7G9RW51_9FIRM</name>
<dbReference type="SUPFAM" id="SSF53474">
    <property type="entry name" value="alpha/beta-Hydrolases"/>
    <property type="match status" value="1"/>
</dbReference>
<dbReference type="PANTHER" id="PTHR43918">
    <property type="entry name" value="ACETYLCHOLINESTERASE"/>
    <property type="match status" value="1"/>
</dbReference>
<feature type="active site" description="Acyl-ester intermediate" evidence="4">
    <location>
        <position position="192"/>
    </location>
</feature>
<dbReference type="Gene3D" id="3.40.50.1820">
    <property type="entry name" value="alpha/beta hydrolase"/>
    <property type="match status" value="1"/>
</dbReference>
<dbReference type="PROSITE" id="PS00941">
    <property type="entry name" value="CARBOXYLESTERASE_B_2"/>
    <property type="match status" value="1"/>
</dbReference>
<dbReference type="GO" id="GO:0019695">
    <property type="term" value="P:choline metabolic process"/>
    <property type="evidence" value="ECO:0007669"/>
    <property type="project" value="TreeGrafter"/>
</dbReference>
<evidence type="ECO:0000256" key="4">
    <source>
        <dbReference type="PIRSR" id="PIRSR600997-1"/>
    </source>
</evidence>
<feature type="active site" description="Charge relay system" evidence="4">
    <location>
        <position position="308"/>
    </location>
</feature>